<name>A0A6B3LRQ0_9BACT</name>
<evidence type="ECO:0000313" key="3">
    <source>
        <dbReference type="Proteomes" id="UP000474777"/>
    </source>
</evidence>
<keyword evidence="1" id="KW-1133">Transmembrane helix</keyword>
<keyword evidence="3" id="KW-1185">Reference proteome</keyword>
<keyword evidence="1" id="KW-0472">Membrane</keyword>
<dbReference type="Proteomes" id="UP000474777">
    <property type="component" value="Unassembled WGS sequence"/>
</dbReference>
<gene>
    <name evidence="2" type="ORF">GXP69_00460</name>
</gene>
<protein>
    <recommendedName>
        <fullName evidence="4">Holin</fullName>
    </recommendedName>
</protein>
<evidence type="ECO:0000313" key="2">
    <source>
        <dbReference type="EMBL" id="NEM96150.1"/>
    </source>
</evidence>
<sequence length="65" mass="7075">MLKEYIQCGVLAMTSVKLAEILHFLPTPETAAQAAVLALVSGFIGAGGKWLFEQIRKLVQKKTSK</sequence>
<evidence type="ECO:0000256" key="1">
    <source>
        <dbReference type="SAM" id="Phobius"/>
    </source>
</evidence>
<organism evidence="2 3">
    <name type="scientific">Pontibacter burrus</name>
    <dbReference type="NCBI Taxonomy" id="2704466"/>
    <lineage>
        <taxon>Bacteria</taxon>
        <taxon>Pseudomonadati</taxon>
        <taxon>Bacteroidota</taxon>
        <taxon>Cytophagia</taxon>
        <taxon>Cytophagales</taxon>
        <taxon>Hymenobacteraceae</taxon>
        <taxon>Pontibacter</taxon>
    </lineage>
</organism>
<evidence type="ECO:0008006" key="4">
    <source>
        <dbReference type="Google" id="ProtNLM"/>
    </source>
</evidence>
<dbReference type="EMBL" id="JAAGWD010000001">
    <property type="protein sequence ID" value="NEM96150.1"/>
    <property type="molecule type" value="Genomic_DNA"/>
</dbReference>
<proteinExistence type="predicted"/>
<reference evidence="2 3" key="1">
    <citation type="submission" date="2020-02" db="EMBL/GenBank/DDBJ databases">
        <authorList>
            <person name="Kim M.K."/>
        </authorList>
    </citation>
    <scope>NUCLEOTIDE SEQUENCE [LARGE SCALE GENOMIC DNA]</scope>
    <source>
        <strain evidence="2 3">BT327</strain>
    </source>
</reference>
<comment type="caution">
    <text evidence="2">The sequence shown here is derived from an EMBL/GenBank/DDBJ whole genome shotgun (WGS) entry which is preliminary data.</text>
</comment>
<dbReference type="RefSeq" id="WP_163910881.1">
    <property type="nucleotide sequence ID" value="NZ_JAAGWD010000001.1"/>
</dbReference>
<keyword evidence="1" id="KW-0812">Transmembrane</keyword>
<accession>A0A6B3LRQ0</accession>
<dbReference type="AlphaFoldDB" id="A0A6B3LRQ0"/>
<feature type="transmembrane region" description="Helical" evidence="1">
    <location>
        <begin position="31"/>
        <end position="52"/>
    </location>
</feature>